<geneLocation type="plasmid" evidence="2 3">
    <name>pAa22_1</name>
</geneLocation>
<dbReference type="Proteomes" id="UP000620133">
    <property type="component" value="Plasmid pAa22_1"/>
</dbReference>
<dbReference type="PRINTS" id="PR00988">
    <property type="entry name" value="URIDINKINASE"/>
</dbReference>
<dbReference type="InterPro" id="IPR027417">
    <property type="entry name" value="P-loop_NTPase"/>
</dbReference>
<sequence>MKFIINEKAYMYEQPKTLKEVAIDLKVNQPLAATVNKRLRELNYIPTKDADIEFLSYTNADAIKIYESTLRYVIAMAVHRLYPSAKIRFNYSVSRAMLAVFDSFDGILNQRVLNDIEAEVKKIIDSDFLIERKRISIGEAINIYQKLDMPDKVEILKYRDEDYVNLYECHKYLNYMFGYMLPSTGYLKTFNFILYHPGFLIQYPRAEMDGQIPVFKDEPNFGKALKEITKWGRIIRGNSIPKMNEYAKDYTTSVDFVNMCETKHNHQLNELGDMIESNMDTIRLIGIAGPSSSGKTTFSNRLRIELMTRGLRPVMISIDDYYFGKDRAPKNPDGTPDLEHVEALDIKQFNADMLQLIQGESVTLPHFNFNTGKREKGRTIKISENSPIIIEGIHALNEKMTQSIPKHQKFNIYISPQTQLHIDNHNPISITEIRLLRRIVRDQKYRNSSAIDTMDMWPSVRRGEFKWIYPTQREANYVYNSELTYELAVLKKHAVTQLRAIPKENKHFITANRILKFLKYFKDIDDDIVPCNSLLREFIGGSSFNS</sequence>
<evidence type="ECO:0000313" key="2">
    <source>
        <dbReference type="EMBL" id="BCR36883.1"/>
    </source>
</evidence>
<dbReference type="SUPFAM" id="SSF55186">
    <property type="entry name" value="ThrRS/AlaRS common domain"/>
    <property type="match status" value="1"/>
</dbReference>
<dbReference type="InterPro" id="IPR006083">
    <property type="entry name" value="PRK/URK"/>
</dbReference>
<protein>
    <submittedName>
        <fullName evidence="2">Uridine kinase</fullName>
    </submittedName>
</protein>
<keyword evidence="2" id="KW-0418">Kinase</keyword>
<reference evidence="2" key="1">
    <citation type="submission" date="2021-01" db="EMBL/GenBank/DDBJ databases">
        <title>Draft genome sequence of Acholeplasmataceae bacterium strain Mahy22.</title>
        <authorList>
            <person name="Watanabe M."/>
            <person name="Kojima H."/>
            <person name="Fukui M."/>
        </authorList>
    </citation>
    <scope>NUCLEOTIDE SEQUENCE</scope>
    <source>
        <strain evidence="2">Mahy22</strain>
        <plasmid evidence="2">pAa22_1</plasmid>
    </source>
</reference>
<dbReference type="Pfam" id="PF00485">
    <property type="entry name" value="PRK"/>
    <property type="match status" value="1"/>
</dbReference>
<feature type="domain" description="Phosphoribulokinase/uridine kinase" evidence="1">
    <location>
        <begin position="284"/>
        <end position="478"/>
    </location>
</feature>
<evidence type="ECO:0000313" key="3">
    <source>
        <dbReference type="Proteomes" id="UP000620133"/>
    </source>
</evidence>
<dbReference type="SUPFAM" id="SSF52540">
    <property type="entry name" value="P-loop containing nucleoside triphosphate hydrolases"/>
    <property type="match status" value="1"/>
</dbReference>
<dbReference type="AlphaFoldDB" id="A0A7U9TJ09"/>
<organism evidence="2 3">
    <name type="scientific">Mariniplasma anaerobium</name>
    <dbReference type="NCBI Taxonomy" id="2735436"/>
    <lineage>
        <taxon>Bacteria</taxon>
        <taxon>Bacillati</taxon>
        <taxon>Mycoplasmatota</taxon>
        <taxon>Mollicutes</taxon>
        <taxon>Acholeplasmatales</taxon>
        <taxon>Acholeplasmataceae</taxon>
        <taxon>Mariniplasma</taxon>
    </lineage>
</organism>
<evidence type="ECO:0000259" key="1">
    <source>
        <dbReference type="Pfam" id="PF00485"/>
    </source>
</evidence>
<dbReference type="Gene3D" id="3.40.50.300">
    <property type="entry name" value="P-loop containing nucleotide triphosphate hydrolases"/>
    <property type="match status" value="1"/>
</dbReference>
<keyword evidence="2" id="KW-0808">Transferase</keyword>
<gene>
    <name evidence="2" type="ORF">MPAN_017760</name>
</gene>
<dbReference type="GO" id="GO:0005524">
    <property type="term" value="F:ATP binding"/>
    <property type="evidence" value="ECO:0007669"/>
    <property type="project" value="InterPro"/>
</dbReference>
<name>A0A7U9TJ09_9MOLU</name>
<dbReference type="PANTHER" id="PTHR10285">
    <property type="entry name" value="URIDINE KINASE"/>
    <property type="match status" value="1"/>
</dbReference>
<dbReference type="CDD" id="cd02028">
    <property type="entry name" value="UMPK_like"/>
    <property type="match status" value="1"/>
</dbReference>
<keyword evidence="2" id="KW-0614">Plasmid</keyword>
<dbReference type="RefSeq" id="WP_176240151.1">
    <property type="nucleotide sequence ID" value="NZ_AP024413.1"/>
</dbReference>
<keyword evidence="3" id="KW-1185">Reference proteome</keyword>
<dbReference type="EMBL" id="AP024413">
    <property type="protein sequence ID" value="BCR36883.1"/>
    <property type="molecule type" value="Genomic_DNA"/>
</dbReference>
<proteinExistence type="predicted"/>
<dbReference type="InterPro" id="IPR018163">
    <property type="entry name" value="Thr/Ala-tRNA-synth_IIc_edit"/>
</dbReference>
<dbReference type="GO" id="GO:0016301">
    <property type="term" value="F:kinase activity"/>
    <property type="evidence" value="ECO:0007669"/>
    <property type="project" value="UniProtKB-KW"/>
</dbReference>
<dbReference type="Gene3D" id="3.30.980.10">
    <property type="entry name" value="Threonyl-trna Synthetase, Chain A, domain 2"/>
    <property type="match status" value="1"/>
</dbReference>
<accession>A0A7U9TJ09</accession>
<dbReference type="KEGG" id="manr:MPAN_017760"/>